<dbReference type="InterPro" id="IPR051784">
    <property type="entry name" value="Nod_factor_ABC_transporter"/>
</dbReference>
<dbReference type="AlphaFoldDB" id="A0A0R1XK18"/>
<sequence>MLAFTKRNLTLYFGNRATVFFSILGALIAFILYLVFLRNTVINSIPINNISAVLDPWIVGGTLTIVAITTSQIALSQMIMDRQQGRLADFVMTGTPYWQIQGAYLMGAILISFLMQILVFFIMYGYFVLADGIILPWTLLPQVLLTALLSSGVWTAFNLLVFSFVEKTTTASQLSTIVGTAAGFFAGVYIPIGSMPAFAQTISKFTPAPYNSALFRQLLMDPVLDQKFSGHLSQARATLAQHLGVTISLNQDLASWQVVGVMMGFLVVFVIFALIFSKHSRLAAISRV</sequence>
<dbReference type="GO" id="GO:0016020">
    <property type="term" value="C:membrane"/>
    <property type="evidence" value="ECO:0007669"/>
    <property type="project" value="UniProtKB-SubCell"/>
</dbReference>
<feature type="transmembrane region" description="Helical" evidence="5">
    <location>
        <begin position="12"/>
        <end position="36"/>
    </location>
</feature>
<dbReference type="STRING" id="1423734.FC83_GL001670"/>
<evidence type="ECO:0000313" key="7">
    <source>
        <dbReference type="EMBL" id="KRM30535.1"/>
    </source>
</evidence>
<dbReference type="Pfam" id="PF01061">
    <property type="entry name" value="ABC2_membrane"/>
    <property type="match status" value="1"/>
</dbReference>
<dbReference type="PATRIC" id="fig|1423734.3.peg.1689"/>
<feature type="transmembrane region" description="Helical" evidence="5">
    <location>
        <begin position="139"/>
        <end position="162"/>
    </location>
</feature>
<feature type="transmembrane region" description="Helical" evidence="5">
    <location>
        <begin position="254"/>
        <end position="277"/>
    </location>
</feature>
<reference evidence="7 8" key="1">
    <citation type="journal article" date="2015" name="Genome Announc.">
        <title>Expanding the biotechnology potential of lactobacilli through comparative genomics of 213 strains and associated genera.</title>
        <authorList>
            <person name="Sun Z."/>
            <person name="Harris H.M."/>
            <person name="McCann A."/>
            <person name="Guo C."/>
            <person name="Argimon S."/>
            <person name="Zhang W."/>
            <person name="Yang X."/>
            <person name="Jeffery I.B."/>
            <person name="Cooney J.C."/>
            <person name="Kagawa T.F."/>
            <person name="Liu W."/>
            <person name="Song Y."/>
            <person name="Salvetti E."/>
            <person name="Wrobel A."/>
            <person name="Rasinkangas P."/>
            <person name="Parkhill J."/>
            <person name="Rea M.C."/>
            <person name="O'Sullivan O."/>
            <person name="Ritari J."/>
            <person name="Douillard F.P."/>
            <person name="Paul Ross R."/>
            <person name="Yang R."/>
            <person name="Briner A.E."/>
            <person name="Felis G.E."/>
            <person name="de Vos W.M."/>
            <person name="Barrangou R."/>
            <person name="Klaenhammer T.R."/>
            <person name="Caufield P.W."/>
            <person name="Cui Y."/>
            <person name="Zhang H."/>
            <person name="O'Toole P.W."/>
        </authorList>
    </citation>
    <scope>NUCLEOTIDE SEQUENCE [LARGE SCALE GENOMIC DNA]</scope>
    <source>
        <strain evidence="7 8">DSM 18527</strain>
    </source>
</reference>
<evidence type="ECO:0000256" key="3">
    <source>
        <dbReference type="ARBA" id="ARBA00022989"/>
    </source>
</evidence>
<name>A0A0R1XK18_9LACO</name>
<evidence type="ECO:0000256" key="4">
    <source>
        <dbReference type="ARBA" id="ARBA00023136"/>
    </source>
</evidence>
<dbReference type="EMBL" id="AZGA01000088">
    <property type="protein sequence ID" value="KRM30535.1"/>
    <property type="molecule type" value="Genomic_DNA"/>
</dbReference>
<feature type="transmembrane region" description="Helical" evidence="5">
    <location>
        <begin position="102"/>
        <end position="127"/>
    </location>
</feature>
<dbReference type="PANTHER" id="PTHR43229:SF2">
    <property type="entry name" value="NODULATION PROTEIN J"/>
    <property type="match status" value="1"/>
</dbReference>
<protein>
    <submittedName>
        <fullName evidence="7">Multidrug ABC transporter permease</fullName>
    </submittedName>
</protein>
<dbReference type="eggNOG" id="COG0842">
    <property type="taxonomic scope" value="Bacteria"/>
</dbReference>
<accession>A0A0R1XK18</accession>
<keyword evidence="2 5" id="KW-0812">Transmembrane</keyword>
<keyword evidence="3 5" id="KW-1133">Transmembrane helix</keyword>
<evidence type="ECO:0000259" key="6">
    <source>
        <dbReference type="Pfam" id="PF01061"/>
    </source>
</evidence>
<gene>
    <name evidence="7" type="ORF">FC83_GL001670</name>
</gene>
<keyword evidence="8" id="KW-1185">Reference proteome</keyword>
<comment type="subcellular location">
    <subcellularLocation>
        <location evidence="1">Membrane</location>
        <topology evidence="1">Multi-pass membrane protein</topology>
    </subcellularLocation>
</comment>
<dbReference type="RefSeq" id="WP_057003012.1">
    <property type="nucleotide sequence ID" value="NZ_AZGA01000088.1"/>
</dbReference>
<dbReference type="PANTHER" id="PTHR43229">
    <property type="entry name" value="NODULATION PROTEIN J"/>
    <property type="match status" value="1"/>
</dbReference>
<evidence type="ECO:0000256" key="5">
    <source>
        <dbReference type="SAM" id="Phobius"/>
    </source>
</evidence>
<keyword evidence="4 5" id="KW-0472">Membrane</keyword>
<evidence type="ECO:0000256" key="2">
    <source>
        <dbReference type="ARBA" id="ARBA00022692"/>
    </source>
</evidence>
<comment type="caution">
    <text evidence="7">The sequence shown here is derived from an EMBL/GenBank/DDBJ whole genome shotgun (WGS) entry which is preliminary data.</text>
</comment>
<proteinExistence type="predicted"/>
<feature type="domain" description="ABC-2 type transporter transmembrane" evidence="6">
    <location>
        <begin position="3"/>
        <end position="217"/>
    </location>
</feature>
<dbReference type="GO" id="GO:0140359">
    <property type="term" value="F:ABC-type transporter activity"/>
    <property type="evidence" value="ECO:0007669"/>
    <property type="project" value="InterPro"/>
</dbReference>
<feature type="transmembrane region" description="Helical" evidence="5">
    <location>
        <begin position="174"/>
        <end position="192"/>
    </location>
</feature>
<dbReference type="InterPro" id="IPR013525">
    <property type="entry name" value="ABC2_TM"/>
</dbReference>
<evidence type="ECO:0000313" key="8">
    <source>
        <dbReference type="Proteomes" id="UP000051236"/>
    </source>
</evidence>
<feature type="transmembrane region" description="Helical" evidence="5">
    <location>
        <begin position="56"/>
        <end position="75"/>
    </location>
</feature>
<organism evidence="7 8">
    <name type="scientific">Agrilactobacillus composti DSM 18527 = JCM 14202</name>
    <dbReference type="NCBI Taxonomy" id="1423734"/>
    <lineage>
        <taxon>Bacteria</taxon>
        <taxon>Bacillati</taxon>
        <taxon>Bacillota</taxon>
        <taxon>Bacilli</taxon>
        <taxon>Lactobacillales</taxon>
        <taxon>Lactobacillaceae</taxon>
        <taxon>Agrilactobacillus</taxon>
    </lineage>
</organism>
<dbReference type="Proteomes" id="UP000051236">
    <property type="component" value="Unassembled WGS sequence"/>
</dbReference>
<evidence type="ECO:0000256" key="1">
    <source>
        <dbReference type="ARBA" id="ARBA00004141"/>
    </source>
</evidence>